<feature type="region of interest" description="Disordered" evidence="1">
    <location>
        <begin position="106"/>
        <end position="143"/>
    </location>
</feature>
<reference evidence="2" key="1">
    <citation type="submission" date="2022-01" db="EMBL/GenBank/DDBJ databases">
        <authorList>
            <person name="King R."/>
        </authorList>
    </citation>
    <scope>NUCLEOTIDE SEQUENCE</scope>
</reference>
<feature type="compositionally biased region" description="Polar residues" evidence="1">
    <location>
        <begin position="47"/>
        <end position="71"/>
    </location>
</feature>
<accession>A0A9P0CY27</accession>
<organism evidence="2 3">
    <name type="scientific">Psylliodes chrysocephalus</name>
    <dbReference type="NCBI Taxonomy" id="3402493"/>
    <lineage>
        <taxon>Eukaryota</taxon>
        <taxon>Metazoa</taxon>
        <taxon>Ecdysozoa</taxon>
        <taxon>Arthropoda</taxon>
        <taxon>Hexapoda</taxon>
        <taxon>Insecta</taxon>
        <taxon>Pterygota</taxon>
        <taxon>Neoptera</taxon>
        <taxon>Endopterygota</taxon>
        <taxon>Coleoptera</taxon>
        <taxon>Polyphaga</taxon>
        <taxon>Cucujiformia</taxon>
        <taxon>Chrysomeloidea</taxon>
        <taxon>Chrysomelidae</taxon>
        <taxon>Galerucinae</taxon>
        <taxon>Alticini</taxon>
        <taxon>Psylliodes</taxon>
    </lineage>
</organism>
<dbReference type="EMBL" id="OV651817">
    <property type="protein sequence ID" value="CAH1110476.1"/>
    <property type="molecule type" value="Genomic_DNA"/>
</dbReference>
<feature type="compositionally biased region" description="Low complexity" evidence="1">
    <location>
        <begin position="110"/>
        <end position="120"/>
    </location>
</feature>
<dbReference type="AlphaFoldDB" id="A0A9P0CY27"/>
<evidence type="ECO:0000313" key="2">
    <source>
        <dbReference type="EMBL" id="CAH1110476.1"/>
    </source>
</evidence>
<proteinExistence type="predicted"/>
<evidence type="ECO:0000256" key="1">
    <source>
        <dbReference type="SAM" id="MobiDB-lite"/>
    </source>
</evidence>
<evidence type="ECO:0000313" key="3">
    <source>
        <dbReference type="Proteomes" id="UP001153636"/>
    </source>
</evidence>
<dbReference type="Proteomes" id="UP001153636">
    <property type="component" value="Chromosome 5"/>
</dbReference>
<gene>
    <name evidence="2" type="ORF">PSYICH_LOCUS10958</name>
</gene>
<feature type="compositionally biased region" description="Low complexity" evidence="1">
    <location>
        <begin position="72"/>
        <end position="84"/>
    </location>
</feature>
<protein>
    <submittedName>
        <fullName evidence="2">Uncharacterized protein</fullName>
    </submittedName>
</protein>
<name>A0A9P0CY27_9CUCU</name>
<feature type="region of interest" description="Disordered" evidence="1">
    <location>
        <begin position="47"/>
        <end position="93"/>
    </location>
</feature>
<keyword evidence="3" id="KW-1185">Reference proteome</keyword>
<sequence>MASTSTADSDNGRPVRGRKFYYTDEQLADILENSDFYATDDENDFEVTNANYDSDSSSDVSRNEETSVVETNLNPNDELNSSSSSEEEDSIPLSRLFPNVIRPVQEGNDSDVSSSFFNNSTLGTKKRKQKKTPATNHGYIPTSYRKGKKKPLQIVLQNEEFQDAFIRNMKKAFACLNDLLYGQNYTNDVNEVRLTLFLKSYSMKSDKQSFNKTLRNFDTSTIPACKAELYQQLFRVSYVADI</sequence>